<dbReference type="EMBL" id="KE125493">
    <property type="protein sequence ID" value="EPB68124.1"/>
    <property type="molecule type" value="Genomic_DNA"/>
</dbReference>
<evidence type="ECO:0000256" key="2">
    <source>
        <dbReference type="ARBA" id="ARBA00017475"/>
    </source>
</evidence>
<comment type="similarity">
    <text evidence="1">Belongs to the RRP15 family.</text>
</comment>
<dbReference type="Pfam" id="PF07890">
    <property type="entry name" value="Rrp15p"/>
    <property type="match status" value="1"/>
</dbReference>
<sequence>MHMMSTIARLHFTCCVYVTDQVPKLHAIVPDSIMKRTAGDVLEVYEDSDGDEKEHEDSDDDEEEKVEPTTSDTVTFHAEPKKKLKAGRLQKKLTKSQLSEKRKLAQDKKIFGLVRPDVTTNREKERLLKRIATKGVVQLFNAVAERQRVLAEELSKKMSAKERRETERRLQGSTFKVYPENDSNGVNKVEPQESDEENSIKQESDVD</sequence>
<feature type="region of interest" description="Disordered" evidence="3">
    <location>
        <begin position="45"/>
        <end position="90"/>
    </location>
</feature>
<accession>A0A0D6L8X5</accession>
<evidence type="ECO:0000256" key="3">
    <source>
        <dbReference type="SAM" id="MobiDB-lite"/>
    </source>
</evidence>
<dbReference type="PANTHER" id="PTHR13245:SF14">
    <property type="entry name" value="RRP15-LIKE PROTEIN"/>
    <property type="match status" value="1"/>
</dbReference>
<evidence type="ECO:0000313" key="5">
    <source>
        <dbReference type="Proteomes" id="UP000054495"/>
    </source>
</evidence>
<evidence type="ECO:0000256" key="1">
    <source>
        <dbReference type="ARBA" id="ARBA00007462"/>
    </source>
</evidence>
<gene>
    <name evidence="4" type="ORF">ANCCEY_12780</name>
</gene>
<name>A0A0D6L8X5_9BILA</name>
<evidence type="ECO:0000313" key="4">
    <source>
        <dbReference type="EMBL" id="EPB68124.1"/>
    </source>
</evidence>
<feature type="region of interest" description="Disordered" evidence="3">
    <location>
        <begin position="153"/>
        <end position="207"/>
    </location>
</feature>
<feature type="compositionally biased region" description="Basic and acidic residues" evidence="3">
    <location>
        <begin position="198"/>
        <end position="207"/>
    </location>
</feature>
<feature type="compositionally biased region" description="Basic residues" evidence="3">
    <location>
        <begin position="80"/>
        <end position="90"/>
    </location>
</feature>
<organism evidence="4 5">
    <name type="scientific">Ancylostoma ceylanicum</name>
    <dbReference type="NCBI Taxonomy" id="53326"/>
    <lineage>
        <taxon>Eukaryota</taxon>
        <taxon>Metazoa</taxon>
        <taxon>Ecdysozoa</taxon>
        <taxon>Nematoda</taxon>
        <taxon>Chromadorea</taxon>
        <taxon>Rhabditida</taxon>
        <taxon>Rhabditina</taxon>
        <taxon>Rhabditomorpha</taxon>
        <taxon>Strongyloidea</taxon>
        <taxon>Ancylostomatidae</taxon>
        <taxon>Ancylostomatinae</taxon>
        <taxon>Ancylostoma</taxon>
    </lineage>
</organism>
<dbReference type="PANTHER" id="PTHR13245">
    <property type="entry name" value="RRP15-LIKE PROTEIN"/>
    <property type="match status" value="1"/>
</dbReference>
<keyword evidence="5" id="KW-1185">Reference proteome</keyword>
<dbReference type="GO" id="GO:0030687">
    <property type="term" value="C:preribosome, large subunit precursor"/>
    <property type="evidence" value="ECO:0007669"/>
    <property type="project" value="TreeGrafter"/>
</dbReference>
<dbReference type="GO" id="GO:0000470">
    <property type="term" value="P:maturation of LSU-rRNA"/>
    <property type="evidence" value="ECO:0007669"/>
    <property type="project" value="TreeGrafter"/>
</dbReference>
<dbReference type="AlphaFoldDB" id="A0A0D6L8X5"/>
<protein>
    <recommendedName>
        <fullName evidence="2">RRP15-like protein</fullName>
    </recommendedName>
</protein>
<dbReference type="GO" id="GO:0000460">
    <property type="term" value="P:maturation of 5.8S rRNA"/>
    <property type="evidence" value="ECO:0007669"/>
    <property type="project" value="TreeGrafter"/>
</dbReference>
<feature type="compositionally biased region" description="Basic and acidic residues" evidence="3">
    <location>
        <begin position="153"/>
        <end position="170"/>
    </location>
</feature>
<reference evidence="4 5" key="1">
    <citation type="submission" date="2013-05" db="EMBL/GenBank/DDBJ databases">
        <title>Draft genome of the parasitic nematode Anyclostoma ceylanicum.</title>
        <authorList>
            <person name="Mitreva M."/>
        </authorList>
    </citation>
    <scope>NUCLEOTIDE SEQUENCE [LARGE SCALE GENOMIC DNA]</scope>
</reference>
<dbReference type="Proteomes" id="UP000054495">
    <property type="component" value="Unassembled WGS sequence"/>
</dbReference>
<dbReference type="InterPro" id="IPR012459">
    <property type="entry name" value="Rrp15"/>
</dbReference>
<proteinExistence type="inferred from homology"/>